<accession>A0A6J5P5N3</accession>
<protein>
    <submittedName>
        <fullName evidence="1">Uncharacterized protein</fullName>
    </submittedName>
</protein>
<dbReference type="Gene3D" id="2.40.30.20">
    <property type="match status" value="2"/>
</dbReference>
<proteinExistence type="predicted"/>
<gene>
    <name evidence="1" type="ORF">UFOVP826_53</name>
</gene>
<dbReference type="InterPro" id="IPR023366">
    <property type="entry name" value="ATP_synth_asu-like_sf"/>
</dbReference>
<name>A0A6J5P5N3_9CAUD</name>
<dbReference type="EMBL" id="LR796765">
    <property type="protein sequence ID" value="CAB4164578.1"/>
    <property type="molecule type" value="Genomic_DNA"/>
</dbReference>
<reference evidence="1" key="1">
    <citation type="submission" date="2020-04" db="EMBL/GenBank/DDBJ databases">
        <authorList>
            <person name="Chiriac C."/>
            <person name="Salcher M."/>
            <person name="Ghai R."/>
            <person name="Kavagutti S V."/>
        </authorList>
    </citation>
    <scope>NUCLEOTIDE SEQUENCE</scope>
</reference>
<sequence>MVTTVSQLRQITLTAGVEPSTDETPWATEHYIDTLGVRFRNNKPEKSGGFLKQSFDNGNTIAGVPRAIYSQIINGKAYTLYGTHSRLYAVVGSGLINITPFGTSSVAVGANLTTTYGTLPTVNPLTTVSGEREVTIAYGGDRFIVGDLITISGVPGAVNGIPAVELNAVHIVRAVTPLTLTVRVATAATSSGVGGGGAVVFASGKVNVTKIAHGLSDGDRIKISGASAFAGILSGQINAEFIVRNVTVDNFDIITVGTPTSYTATGGGAGVVYFPPISAGEINVSSGRGYGAGRYGVGLYGTSRSSTSGSYVYPRVWCFGRFGNLLLCSPGNGGLLYEWDGDTSVAPVKVSNSPDAINWFFVSDSIIVTFGAATGGGDQIENRILSCDQGNRTVWTGTAQNQVFDDAIEGAGRFISQVNVRGVNLLYTFNQCYAFEYIGLPNVWRIRKISDSAGLVGPNACIEVNGVAYWMGQQNFYQFQGSTIQVMPSNTSTRASNQRFVFTQLSTLQRYKTFVWFNEPFEEVNFHYPSQATGEVDSVAKTNIIEGTWANDEIERTAAEVPAPINFYPRMADFDGNSYIHEYGVDADGDSKSFSFTTKRFTLGKNETKLTAFIPDGVQSGTITVTIRGYQWPQALTPKCTQVFTVNPTSGRQPVNIDARYWTYTIEGDSVGQSFGLGNWMEEVQLAGNGA</sequence>
<organism evidence="1">
    <name type="scientific">uncultured Caudovirales phage</name>
    <dbReference type="NCBI Taxonomy" id="2100421"/>
    <lineage>
        <taxon>Viruses</taxon>
        <taxon>Duplodnaviria</taxon>
        <taxon>Heunggongvirae</taxon>
        <taxon>Uroviricota</taxon>
        <taxon>Caudoviricetes</taxon>
        <taxon>Peduoviridae</taxon>
        <taxon>Maltschvirus</taxon>
        <taxon>Maltschvirus maltsch</taxon>
    </lineage>
</organism>
<evidence type="ECO:0000313" key="1">
    <source>
        <dbReference type="EMBL" id="CAB4164578.1"/>
    </source>
</evidence>